<evidence type="ECO:0000313" key="2">
    <source>
        <dbReference type="Proteomes" id="UP000188268"/>
    </source>
</evidence>
<keyword evidence="1" id="KW-0240">DNA-directed RNA polymerase</keyword>
<evidence type="ECO:0000313" key="1">
    <source>
        <dbReference type="EMBL" id="OMO83885.1"/>
    </source>
</evidence>
<organism evidence="1 2">
    <name type="scientific">Corchorus capsularis</name>
    <name type="common">Jute</name>
    <dbReference type="NCBI Taxonomy" id="210143"/>
    <lineage>
        <taxon>Eukaryota</taxon>
        <taxon>Viridiplantae</taxon>
        <taxon>Streptophyta</taxon>
        <taxon>Embryophyta</taxon>
        <taxon>Tracheophyta</taxon>
        <taxon>Spermatophyta</taxon>
        <taxon>Magnoliopsida</taxon>
        <taxon>eudicotyledons</taxon>
        <taxon>Gunneridae</taxon>
        <taxon>Pentapetalae</taxon>
        <taxon>rosids</taxon>
        <taxon>malvids</taxon>
        <taxon>Malvales</taxon>
        <taxon>Malvaceae</taxon>
        <taxon>Grewioideae</taxon>
        <taxon>Apeibeae</taxon>
        <taxon>Corchorus</taxon>
    </lineage>
</organism>
<dbReference type="Proteomes" id="UP000188268">
    <property type="component" value="Unassembled WGS sequence"/>
</dbReference>
<dbReference type="Gramene" id="OMO83885">
    <property type="protein sequence ID" value="OMO83885"/>
    <property type="gene ID" value="CCACVL1_11101"/>
</dbReference>
<comment type="caution">
    <text evidence="1">The sequence shown here is derived from an EMBL/GenBank/DDBJ whole genome shotgun (WGS) entry which is preliminary data.</text>
</comment>
<dbReference type="GO" id="GO:0000428">
    <property type="term" value="C:DNA-directed RNA polymerase complex"/>
    <property type="evidence" value="ECO:0007669"/>
    <property type="project" value="UniProtKB-KW"/>
</dbReference>
<sequence>MREMMEFRESDVDDLVKVREGVEWEEEEGEKNKGVESFVYFRFSLSFLDF</sequence>
<keyword evidence="2" id="KW-1185">Reference proteome</keyword>
<proteinExistence type="predicted"/>
<dbReference type="AlphaFoldDB" id="A0A1R3IMT0"/>
<accession>A0A1R3IMT0</accession>
<protein>
    <submittedName>
        <fullName evidence="1">DNA-directed RNA polymerase subunit B</fullName>
    </submittedName>
</protein>
<dbReference type="EMBL" id="AWWV01009822">
    <property type="protein sequence ID" value="OMO83885.1"/>
    <property type="molecule type" value="Genomic_DNA"/>
</dbReference>
<name>A0A1R3IMT0_COCAP</name>
<keyword evidence="1" id="KW-0804">Transcription</keyword>
<reference evidence="1 2" key="1">
    <citation type="submission" date="2013-09" db="EMBL/GenBank/DDBJ databases">
        <title>Corchorus capsularis genome sequencing.</title>
        <authorList>
            <person name="Alam M."/>
            <person name="Haque M.S."/>
            <person name="Islam M.S."/>
            <person name="Emdad E.M."/>
            <person name="Islam M.M."/>
            <person name="Ahmed B."/>
            <person name="Halim A."/>
            <person name="Hossen Q.M.M."/>
            <person name="Hossain M.Z."/>
            <person name="Ahmed R."/>
            <person name="Khan M.M."/>
            <person name="Islam R."/>
            <person name="Rashid M.M."/>
            <person name="Khan S.A."/>
            <person name="Rahman M.S."/>
            <person name="Alam M."/>
        </authorList>
    </citation>
    <scope>NUCLEOTIDE SEQUENCE [LARGE SCALE GENOMIC DNA]</scope>
    <source>
        <strain evidence="2">cv. CVL-1</strain>
        <tissue evidence="1">Whole seedling</tissue>
    </source>
</reference>
<gene>
    <name evidence="1" type="ORF">CCACVL1_11101</name>
</gene>